<evidence type="ECO:0000313" key="9">
    <source>
        <dbReference type="Proteomes" id="UP001500782"/>
    </source>
</evidence>
<protein>
    <submittedName>
        <fullName evidence="8">Chromate efflux transporter subunit ChrB</fullName>
    </submittedName>
</protein>
<evidence type="ECO:0000313" key="8">
    <source>
        <dbReference type="EMBL" id="GAA0318536.1"/>
    </source>
</evidence>
<dbReference type="RefSeq" id="WP_343796303.1">
    <property type="nucleotide sequence ID" value="NZ_BAAADJ010000005.1"/>
</dbReference>
<proteinExistence type="inferred from homology"/>
<keyword evidence="9" id="KW-1185">Reference proteome</keyword>
<evidence type="ECO:0000256" key="3">
    <source>
        <dbReference type="ARBA" id="ARBA00022475"/>
    </source>
</evidence>
<comment type="similarity">
    <text evidence="2">Belongs to the chromate ion transporter (CHR) (TC 2.A.51) family.</text>
</comment>
<evidence type="ECO:0000256" key="5">
    <source>
        <dbReference type="ARBA" id="ARBA00022989"/>
    </source>
</evidence>
<feature type="transmembrane region" description="Helical" evidence="7">
    <location>
        <begin position="6"/>
        <end position="28"/>
    </location>
</feature>
<dbReference type="PANTHER" id="PTHR43663:SF1">
    <property type="entry name" value="CHROMATE TRANSPORTER"/>
    <property type="match status" value="1"/>
</dbReference>
<dbReference type="InterPro" id="IPR003370">
    <property type="entry name" value="Chromate_transpt"/>
</dbReference>
<evidence type="ECO:0000256" key="6">
    <source>
        <dbReference type="ARBA" id="ARBA00023136"/>
    </source>
</evidence>
<feature type="transmembrane region" description="Helical" evidence="7">
    <location>
        <begin position="113"/>
        <end position="130"/>
    </location>
</feature>
<dbReference type="Proteomes" id="UP001500782">
    <property type="component" value="Unassembled WGS sequence"/>
</dbReference>
<reference evidence="9" key="1">
    <citation type="journal article" date="2019" name="Int. J. Syst. Evol. Microbiol.">
        <title>The Global Catalogue of Microorganisms (GCM) 10K type strain sequencing project: providing services to taxonomists for standard genome sequencing and annotation.</title>
        <authorList>
            <consortium name="The Broad Institute Genomics Platform"/>
            <consortium name="The Broad Institute Genome Sequencing Center for Infectious Disease"/>
            <person name="Wu L."/>
            <person name="Ma J."/>
        </authorList>
    </citation>
    <scope>NUCLEOTIDE SEQUENCE [LARGE SCALE GENOMIC DNA]</scope>
    <source>
        <strain evidence="9">JCM 9731</strain>
    </source>
</reference>
<organism evidence="8 9">
    <name type="scientific">Bacillus carboniphilus</name>
    <dbReference type="NCBI Taxonomy" id="86663"/>
    <lineage>
        <taxon>Bacteria</taxon>
        <taxon>Bacillati</taxon>
        <taxon>Bacillota</taxon>
        <taxon>Bacilli</taxon>
        <taxon>Bacillales</taxon>
        <taxon>Bacillaceae</taxon>
        <taxon>Bacillus</taxon>
    </lineage>
</organism>
<feature type="transmembrane region" description="Helical" evidence="7">
    <location>
        <begin position="142"/>
        <end position="173"/>
    </location>
</feature>
<keyword evidence="4 7" id="KW-0812">Transmembrane</keyword>
<evidence type="ECO:0000256" key="1">
    <source>
        <dbReference type="ARBA" id="ARBA00004651"/>
    </source>
</evidence>
<keyword evidence="3" id="KW-1003">Cell membrane</keyword>
<dbReference type="EMBL" id="BAAADJ010000005">
    <property type="protein sequence ID" value="GAA0318536.1"/>
    <property type="molecule type" value="Genomic_DNA"/>
</dbReference>
<dbReference type="Pfam" id="PF02417">
    <property type="entry name" value="Chromate_transp"/>
    <property type="match status" value="1"/>
</dbReference>
<comment type="caution">
    <text evidence="8">The sequence shown here is derived from an EMBL/GenBank/DDBJ whole genome shotgun (WGS) entry which is preliminary data.</text>
</comment>
<keyword evidence="6 7" id="KW-0472">Membrane</keyword>
<keyword evidence="5 7" id="KW-1133">Transmembrane helix</keyword>
<evidence type="ECO:0000256" key="2">
    <source>
        <dbReference type="ARBA" id="ARBA00005262"/>
    </source>
</evidence>
<name>A0ABP3FI35_9BACI</name>
<sequence length="190" mass="20643">MKLWNLFAAFFRVGIFGFGGGPSSIPLFHKEVVGKYKWMDDDEFSEVLALGNALPGPIATKMAGYIGYRVSGIPGLIVALAANIVPTIIAMILLLTVLNAYKDEPWVQGMSEAVVPVVMVMLGVLTWDFFKKSYGALGWIPAAAMVVVAYVLIELVQVHPAFIIGALLLFALLKKDPLEDKQELSEKEAG</sequence>
<feature type="transmembrane region" description="Helical" evidence="7">
    <location>
        <begin position="76"/>
        <end position="101"/>
    </location>
</feature>
<comment type="subcellular location">
    <subcellularLocation>
        <location evidence="1">Cell membrane</location>
        <topology evidence="1">Multi-pass membrane protein</topology>
    </subcellularLocation>
</comment>
<evidence type="ECO:0000256" key="7">
    <source>
        <dbReference type="SAM" id="Phobius"/>
    </source>
</evidence>
<evidence type="ECO:0000256" key="4">
    <source>
        <dbReference type="ARBA" id="ARBA00022692"/>
    </source>
</evidence>
<accession>A0ABP3FI35</accession>
<dbReference type="PANTHER" id="PTHR43663">
    <property type="entry name" value="CHROMATE TRANSPORT PROTEIN-RELATED"/>
    <property type="match status" value="1"/>
</dbReference>
<gene>
    <name evidence="8" type="primary">chrB</name>
    <name evidence="8" type="ORF">GCM10008967_06390</name>
</gene>
<dbReference type="InterPro" id="IPR052518">
    <property type="entry name" value="CHR_Transporter"/>
</dbReference>